<name>A0A3C1KS19_9GAMM</name>
<dbReference type="EMBL" id="DMND01000236">
    <property type="protein sequence ID" value="HAN29475.1"/>
    <property type="molecule type" value="Genomic_DNA"/>
</dbReference>
<reference evidence="1 2" key="1">
    <citation type="journal article" date="2018" name="Nat. Biotechnol.">
        <title>A standardized bacterial taxonomy based on genome phylogeny substantially revises the tree of life.</title>
        <authorList>
            <person name="Parks D.H."/>
            <person name="Chuvochina M."/>
            <person name="Waite D.W."/>
            <person name="Rinke C."/>
            <person name="Skarshewski A."/>
            <person name="Chaumeil P.A."/>
            <person name="Hugenholtz P."/>
        </authorList>
    </citation>
    <scope>NUCLEOTIDE SEQUENCE [LARGE SCALE GENOMIC DNA]</scope>
    <source>
        <strain evidence="1">UBA9158</strain>
    </source>
</reference>
<evidence type="ECO:0008006" key="3">
    <source>
        <dbReference type="Google" id="ProtNLM"/>
    </source>
</evidence>
<protein>
    <recommendedName>
        <fullName evidence="3">Proline dehydrogenase</fullName>
    </recommendedName>
</protein>
<sequence length="110" mass="11560">MAAPELVDEWQALLASLHAAGLPAGLFQLLPLESADTLLKQDGIHGAMVHARSRYLRAAARALATREGPVLPLISCVAPETLLKQTLWEKSVSIDTTAAGGNASLMTMAS</sequence>
<proteinExistence type="predicted"/>
<evidence type="ECO:0000313" key="2">
    <source>
        <dbReference type="Proteomes" id="UP000259273"/>
    </source>
</evidence>
<accession>A0A3C1KS19</accession>
<gene>
    <name evidence="1" type="ORF">DCP75_17465</name>
</gene>
<evidence type="ECO:0000313" key="1">
    <source>
        <dbReference type="EMBL" id="HAN29475.1"/>
    </source>
</evidence>
<dbReference type="Proteomes" id="UP000259273">
    <property type="component" value="Unassembled WGS sequence"/>
</dbReference>
<comment type="caution">
    <text evidence="1">The sequence shown here is derived from an EMBL/GenBank/DDBJ whole genome shotgun (WGS) entry which is preliminary data.</text>
</comment>
<dbReference type="AlphaFoldDB" id="A0A3C1KS19"/>
<organism evidence="1 2">
    <name type="scientific">Haliea salexigens</name>
    <dbReference type="NCBI Taxonomy" id="287487"/>
    <lineage>
        <taxon>Bacteria</taxon>
        <taxon>Pseudomonadati</taxon>
        <taxon>Pseudomonadota</taxon>
        <taxon>Gammaproteobacteria</taxon>
        <taxon>Cellvibrionales</taxon>
        <taxon>Halieaceae</taxon>
        <taxon>Haliea</taxon>
    </lineage>
</organism>